<organism evidence="1 6">
    <name type="scientific">Phytophthora cactorum</name>
    <dbReference type="NCBI Taxonomy" id="29920"/>
    <lineage>
        <taxon>Eukaryota</taxon>
        <taxon>Sar</taxon>
        <taxon>Stramenopiles</taxon>
        <taxon>Oomycota</taxon>
        <taxon>Peronosporomycetes</taxon>
        <taxon>Peronosporales</taxon>
        <taxon>Peronosporaceae</taxon>
        <taxon>Phytophthora</taxon>
    </lineage>
</organism>
<comment type="caution">
    <text evidence="1">The sequence shown here is derived from an EMBL/GenBank/DDBJ whole genome shotgun (WGS) entry which is preliminary data.</text>
</comment>
<dbReference type="EMBL" id="RCMK01001786">
    <property type="protein sequence ID" value="KAG2888426.1"/>
    <property type="molecule type" value="Genomic_DNA"/>
</dbReference>
<evidence type="ECO:0000313" key="5">
    <source>
        <dbReference type="EMBL" id="KAG3205684.1"/>
    </source>
</evidence>
<dbReference type="Proteomes" id="UP000736787">
    <property type="component" value="Unassembled WGS sequence"/>
</dbReference>
<evidence type="ECO:0000313" key="2">
    <source>
        <dbReference type="EMBL" id="KAG2881012.1"/>
    </source>
</evidence>
<proteinExistence type="predicted"/>
<gene>
    <name evidence="1" type="ORF">PC113_g22431</name>
    <name evidence="2" type="ORF">PC115_g22343</name>
    <name evidence="3" type="ORF">PC117_g24904</name>
    <name evidence="4" type="ORF">PC118_g22485</name>
    <name evidence="5" type="ORF">PC129_g21996</name>
</gene>
<sequence>MQTASSVRPQHDKPLTVTVEETLEFAHACSGAELSKTEEQQFVLGFDEDNKAAVAAARALRKT</sequence>
<dbReference type="Proteomes" id="UP000774804">
    <property type="component" value="Unassembled WGS sequence"/>
</dbReference>
<evidence type="ECO:0000313" key="3">
    <source>
        <dbReference type="EMBL" id="KAG2888426.1"/>
    </source>
</evidence>
<evidence type="ECO:0000313" key="4">
    <source>
        <dbReference type="EMBL" id="KAG2960494.1"/>
    </source>
</evidence>
<dbReference type="EMBL" id="RCMG01001697">
    <property type="protein sequence ID" value="KAG2821742.1"/>
    <property type="molecule type" value="Genomic_DNA"/>
</dbReference>
<dbReference type="EMBL" id="RCMV01001907">
    <property type="protein sequence ID" value="KAG3205684.1"/>
    <property type="molecule type" value="Genomic_DNA"/>
</dbReference>
<protein>
    <submittedName>
        <fullName evidence="1">Uncharacterized protein</fullName>
    </submittedName>
</protein>
<evidence type="ECO:0000313" key="1">
    <source>
        <dbReference type="EMBL" id="KAG2821742.1"/>
    </source>
</evidence>
<dbReference type="Proteomes" id="UP000735874">
    <property type="component" value="Unassembled WGS sequence"/>
</dbReference>
<evidence type="ECO:0000313" key="6">
    <source>
        <dbReference type="Proteomes" id="UP000735874"/>
    </source>
</evidence>
<dbReference type="EMBL" id="RCML01001766">
    <property type="protein sequence ID" value="KAG2960494.1"/>
    <property type="molecule type" value="Genomic_DNA"/>
</dbReference>
<dbReference type="VEuPathDB" id="FungiDB:PC110_g19362"/>
<reference evidence="1" key="1">
    <citation type="submission" date="2018-10" db="EMBL/GenBank/DDBJ databases">
        <title>Effector identification in a new, highly contiguous assembly of the strawberry crown rot pathogen Phytophthora cactorum.</title>
        <authorList>
            <person name="Armitage A.D."/>
            <person name="Nellist C.F."/>
            <person name="Bates H."/>
            <person name="Vickerstaff R.J."/>
            <person name="Harrison R.J."/>
        </authorList>
    </citation>
    <scope>NUCLEOTIDE SEQUENCE</scope>
    <source>
        <strain evidence="1">15-7</strain>
        <strain evidence="2">4032</strain>
        <strain evidence="3">4040</strain>
        <strain evidence="4">P415</strain>
        <strain evidence="5">P421</strain>
    </source>
</reference>
<dbReference type="Proteomes" id="UP000697107">
    <property type="component" value="Unassembled WGS sequence"/>
</dbReference>
<dbReference type="Proteomes" id="UP000760860">
    <property type="component" value="Unassembled WGS sequence"/>
</dbReference>
<dbReference type="AlphaFoldDB" id="A0A8T0YBJ1"/>
<accession>A0A8T0YBJ1</accession>
<name>A0A8T0YBJ1_9STRA</name>
<dbReference type="EMBL" id="RCMI01001804">
    <property type="protein sequence ID" value="KAG2881012.1"/>
    <property type="molecule type" value="Genomic_DNA"/>
</dbReference>